<protein>
    <submittedName>
        <fullName evidence="2">Uncharacterized protein</fullName>
    </submittedName>
</protein>
<dbReference type="Proteomes" id="UP000299102">
    <property type="component" value="Unassembled WGS sequence"/>
</dbReference>
<gene>
    <name evidence="2" type="ORF">EVAR_45849_1</name>
</gene>
<evidence type="ECO:0000256" key="1">
    <source>
        <dbReference type="SAM" id="MobiDB-lite"/>
    </source>
</evidence>
<organism evidence="2 3">
    <name type="scientific">Eumeta variegata</name>
    <name type="common">Bagworm moth</name>
    <name type="synonym">Eumeta japonica</name>
    <dbReference type="NCBI Taxonomy" id="151549"/>
    <lineage>
        <taxon>Eukaryota</taxon>
        <taxon>Metazoa</taxon>
        <taxon>Ecdysozoa</taxon>
        <taxon>Arthropoda</taxon>
        <taxon>Hexapoda</taxon>
        <taxon>Insecta</taxon>
        <taxon>Pterygota</taxon>
        <taxon>Neoptera</taxon>
        <taxon>Endopterygota</taxon>
        <taxon>Lepidoptera</taxon>
        <taxon>Glossata</taxon>
        <taxon>Ditrysia</taxon>
        <taxon>Tineoidea</taxon>
        <taxon>Psychidae</taxon>
        <taxon>Oiketicinae</taxon>
        <taxon>Eumeta</taxon>
    </lineage>
</organism>
<comment type="caution">
    <text evidence="2">The sequence shown here is derived from an EMBL/GenBank/DDBJ whole genome shotgun (WGS) entry which is preliminary data.</text>
</comment>
<dbReference type="AlphaFoldDB" id="A0A4C1WMC8"/>
<feature type="region of interest" description="Disordered" evidence="1">
    <location>
        <begin position="108"/>
        <end position="142"/>
    </location>
</feature>
<evidence type="ECO:0000313" key="2">
    <source>
        <dbReference type="EMBL" id="GBP52000.1"/>
    </source>
</evidence>
<accession>A0A4C1WMC8</accession>
<reference evidence="2 3" key="1">
    <citation type="journal article" date="2019" name="Commun. Biol.">
        <title>The bagworm genome reveals a unique fibroin gene that provides high tensile strength.</title>
        <authorList>
            <person name="Kono N."/>
            <person name="Nakamura H."/>
            <person name="Ohtoshi R."/>
            <person name="Tomita M."/>
            <person name="Numata K."/>
            <person name="Arakawa K."/>
        </authorList>
    </citation>
    <scope>NUCLEOTIDE SEQUENCE [LARGE SCALE GENOMIC DNA]</scope>
</reference>
<name>A0A4C1WMC8_EUMVA</name>
<proteinExistence type="predicted"/>
<feature type="compositionally biased region" description="Pro residues" evidence="1">
    <location>
        <begin position="114"/>
        <end position="125"/>
    </location>
</feature>
<keyword evidence="3" id="KW-1185">Reference proteome</keyword>
<dbReference type="EMBL" id="BGZK01000593">
    <property type="protein sequence ID" value="GBP52000.1"/>
    <property type="molecule type" value="Genomic_DNA"/>
</dbReference>
<evidence type="ECO:0000313" key="3">
    <source>
        <dbReference type="Proteomes" id="UP000299102"/>
    </source>
</evidence>
<sequence length="142" mass="15482">MRYLLLEGYTCSLSRHKCADAVYLQDARSACRPQLRAIKGSSDASHLLPNGLAWRFIHPLLMVTGASVAIEHVDTALGHISLLNMYVLQKSLSAATYRYRQKQIATSAPLVRRAPPPASTPPARPRPLAAETPVAPTSDSYS</sequence>